<dbReference type="OMA" id="WVEIVPI"/>
<dbReference type="GO" id="GO:0003723">
    <property type="term" value="F:RNA binding"/>
    <property type="evidence" value="ECO:0007669"/>
    <property type="project" value="UniProtKB-KW"/>
</dbReference>
<evidence type="ECO:0000256" key="4">
    <source>
        <dbReference type="ARBA" id="ARBA00022670"/>
    </source>
</evidence>
<dbReference type="GO" id="GO:0032196">
    <property type="term" value="P:transposition"/>
    <property type="evidence" value="ECO:0007669"/>
    <property type="project" value="UniProtKB-KW"/>
</dbReference>
<keyword evidence="5" id="KW-0548">Nucleotidyltransferase</keyword>
<evidence type="ECO:0000256" key="3">
    <source>
        <dbReference type="ARBA" id="ARBA00022612"/>
    </source>
</evidence>
<dbReference type="InterPro" id="IPR057670">
    <property type="entry name" value="SH3_retrovirus"/>
</dbReference>
<dbReference type="PANTHER" id="PTHR42648:SF11">
    <property type="entry name" value="TRANSPOSON TY4-P GAG-POL POLYPROTEIN"/>
    <property type="match status" value="1"/>
</dbReference>
<dbReference type="PROSITE" id="PS50994">
    <property type="entry name" value="INTEGRASE"/>
    <property type="match status" value="1"/>
</dbReference>
<dbReference type="Gene3D" id="3.30.420.10">
    <property type="entry name" value="Ribonuclease H-like superfamily/Ribonuclease H"/>
    <property type="match status" value="1"/>
</dbReference>
<dbReference type="PANTHER" id="PTHR42648">
    <property type="entry name" value="TRANSPOSASE, PUTATIVE-RELATED"/>
    <property type="match status" value="1"/>
</dbReference>
<dbReference type="InterPro" id="IPR036397">
    <property type="entry name" value="RNaseH_sf"/>
</dbReference>
<sequence length="1557" mass="172382">MSGSSNTPEPSSKTSNTSVIHSAPPHVAPAVISKPNERSLTLFLKLKEKDNVLTARNYQWWFSELDDALLYGDVWFSLFAKDGGGNRPNVPDPSDPNLVLYHAANKAAAAWIKTAAGYTHRAIVQKFSEKGDGVGMYDALRNQFGKMAPTSRYFDVQSLFRLRDSSLPVVGTNWSERCSAIANLKNSLRDNCAGMSIEDFIDEMAFHTLIFSLPDGDEFQQRLIANLDSGKTTFEDAREQLIKHALVKTTRAEANGSPPDAAHAVTESPSIAKGSQALRTAPHSITYEELAAAVQANIRCFQCGGPHFKRDCPQLRHGNGPQSIRFQVRGGQQTGRFITGRFNNGNGFQGGQRGHASGQAPARWRDNANAAQVDNSTTIELALDDQSSQSSFPIDAIIDGITIDFAGNVSSLPSLPNHRSDAIADSGASTHMSCVRERVLDMKPTDRMVKLADGTLVPAEGIGHSLFHASINGVLASKQTVFPNVLYVPSLSNNLISTGALVESEGYTQEYDRKGMRFFKDGVLQFTATVGDMRVPVLDGKFALSTHENALAATSSSAPLAVWHNRLGHRSYDALAKLNLPLSDRIVPRTCIPCINGKLTRAPSTQLARRATRPLERIFSDVHGPMRVQGRHQERYWVTFQDDYSRFVVLYCVKSKSDVFRCFKEFVAWSTNQMNTRRISFDENDMRTVVRRLRDDKGGEYISREFDEFCAALGIQREHTIRDTPQQNGPVERFNRTLSEGVAALLNQSRLPASTWVDAASAFVHVHNRMPSSSTDGKSPFELFNGEAPSLDRMRTFGCEAWVHLQRDQRSPSLDHAVRAVFLGYPPTYSGWRFVNLSTGKEVISNSAVFVEDVFPGRLRADAKGVDYTFTPGMLDSDDSPPSSPHPAPAPASIPPAPPPLSPTLPTSPSPTAEPVVPATVNTGGPSLVFAPGNRVEIPLPPPNLGTSQPTAPPPPLSREEKSLKRDYETHPGNHLSRSERQSRAKVNYAESSDDETAVCAFSTGVIDNHDWIPFQGAMDYVFAVTESLDPRSWKEAMSRPDANKWIKAAHEELEALLKNGTWQVVRLPQGKTVLGNKWVFKTKKDATGNVERHKVRLVAKGFLQKQGVDFDETFAPTGSLAALRTVIATTTELDWEIHSIDISSAFLNGDMDAEVYMELPEGVKIPLGELDGLEEGSVKWALRLLKALYGLKQAGRRWSVKLHQALTKLGFVRTVLEPSCYLYEKEGIKLVVPVYVDDLTCACASQVLIRWFKDALKKEFDLRYMKETKFVLGIAVDRDRKLGKTFLSQTSYIKEISYAFFGTRNVHPLSTPIAPGLKLTNEDAPQTPNTADVKRIQEYTGKLLYLQRAMRPDIAFALHQICRFTQNPGRVVMEALNGLMRYVHGSMHLRLTYTRSGKNEPQAFETFSDSDHGGDPVTHRSTGGFAVMMCSGAVNWGSKLHKTVSLSSTEAEYITASIVGCDIMWQRGFLEELGFPSTGPSPIYLDSNSAAQVVRNPEHQSTMKQVNRRYHWIRERVAEGDIEVRRVAGSDNPADIFTKPLNRIKFLEFRSMLGLQ</sequence>
<dbReference type="GO" id="GO:0006310">
    <property type="term" value="P:DNA recombination"/>
    <property type="evidence" value="ECO:0007669"/>
    <property type="project" value="UniProtKB-KW"/>
</dbReference>
<dbReference type="GO" id="GO:0005524">
    <property type="term" value="F:ATP binding"/>
    <property type="evidence" value="ECO:0007669"/>
    <property type="project" value="UniProtKB-KW"/>
</dbReference>
<dbReference type="SUPFAM" id="SSF56672">
    <property type="entry name" value="DNA/RNA polymerases"/>
    <property type="match status" value="1"/>
</dbReference>
<dbReference type="InterPro" id="IPR012337">
    <property type="entry name" value="RNaseH-like_sf"/>
</dbReference>
<dbReference type="GO" id="GO:0015074">
    <property type="term" value="P:DNA integration"/>
    <property type="evidence" value="ECO:0007669"/>
    <property type="project" value="UniProtKB-KW"/>
</dbReference>
<keyword evidence="13" id="KW-0460">Magnesium</keyword>
<evidence type="ECO:0000256" key="22">
    <source>
        <dbReference type="ARBA" id="ARBA00049244"/>
    </source>
</evidence>
<dbReference type="InterPro" id="IPR013103">
    <property type="entry name" value="RVT_2"/>
</dbReference>
<dbReference type="InterPro" id="IPR043502">
    <property type="entry name" value="DNA/RNA_pol_sf"/>
</dbReference>
<dbReference type="SUPFAM" id="SSF53098">
    <property type="entry name" value="Ribonuclease H-like"/>
    <property type="match status" value="1"/>
</dbReference>
<reference evidence="25 26" key="1">
    <citation type="journal article" date="2011" name="PLoS Pathog.">
        <title>Endophytic Life Strategies Decoded by Genome and Transcriptome Analyses of the Mutualistic Root Symbiont Piriformospora indica.</title>
        <authorList>
            <person name="Zuccaro A."/>
            <person name="Lahrmann U."/>
            <person name="Guldener U."/>
            <person name="Langen G."/>
            <person name="Pfiffi S."/>
            <person name="Biedenkopf D."/>
            <person name="Wong P."/>
            <person name="Samans B."/>
            <person name="Grimm C."/>
            <person name="Basiewicz M."/>
            <person name="Murat C."/>
            <person name="Martin F."/>
            <person name="Kogel K.H."/>
        </authorList>
    </citation>
    <scope>NUCLEOTIDE SEQUENCE [LARGE SCALE GENOMIC DNA]</scope>
    <source>
        <strain evidence="25 26">DSM 11827</strain>
    </source>
</reference>
<keyword evidence="9" id="KW-0064">Aspartyl protease</keyword>
<evidence type="ECO:0000256" key="16">
    <source>
        <dbReference type="ARBA" id="ARBA00022918"/>
    </source>
</evidence>
<evidence type="ECO:0000256" key="18">
    <source>
        <dbReference type="ARBA" id="ARBA00023113"/>
    </source>
</evidence>
<keyword evidence="3" id="KW-1188">Viral release from host cell</keyword>
<keyword evidence="16" id="KW-0695">RNA-directed DNA polymerase</keyword>
<evidence type="ECO:0000256" key="8">
    <source>
        <dbReference type="ARBA" id="ARBA00022741"/>
    </source>
</evidence>
<evidence type="ECO:0000256" key="19">
    <source>
        <dbReference type="ARBA" id="ARBA00023172"/>
    </source>
</evidence>
<gene>
    <name evidence="25" type="ORF">PIIN_07656</name>
</gene>
<dbReference type="Pfam" id="PF07727">
    <property type="entry name" value="RVT_2"/>
    <property type="match status" value="1"/>
</dbReference>
<keyword evidence="6" id="KW-0540">Nuclease</keyword>
<keyword evidence="18" id="KW-0917">Virion maturation</keyword>
<comment type="caution">
    <text evidence="25">The sequence shown here is derived from an EMBL/GenBank/DDBJ whole genome shotgun (WGS) entry which is preliminary data.</text>
</comment>
<dbReference type="InterPro" id="IPR054722">
    <property type="entry name" value="PolX-like_BBD"/>
</dbReference>
<dbReference type="InParanoid" id="G4TQV9"/>
<feature type="compositionally biased region" description="Pro residues" evidence="23">
    <location>
        <begin position="882"/>
        <end position="909"/>
    </location>
</feature>
<evidence type="ECO:0000256" key="11">
    <source>
        <dbReference type="ARBA" id="ARBA00022801"/>
    </source>
</evidence>
<evidence type="ECO:0000313" key="26">
    <source>
        <dbReference type="Proteomes" id="UP000007148"/>
    </source>
</evidence>
<evidence type="ECO:0000256" key="10">
    <source>
        <dbReference type="ARBA" id="ARBA00022759"/>
    </source>
</evidence>
<keyword evidence="14" id="KW-0694">RNA-binding</keyword>
<evidence type="ECO:0000256" key="14">
    <source>
        <dbReference type="ARBA" id="ARBA00022884"/>
    </source>
</evidence>
<dbReference type="Pfam" id="PF13976">
    <property type="entry name" value="gag_pre-integrs"/>
    <property type="match status" value="1"/>
</dbReference>
<keyword evidence="17" id="KW-0239">DNA-directed DNA polymerase</keyword>
<dbReference type="GO" id="GO:0003964">
    <property type="term" value="F:RNA-directed DNA polymerase activity"/>
    <property type="evidence" value="ECO:0007669"/>
    <property type="project" value="UniProtKB-KW"/>
</dbReference>
<comment type="function">
    <text evidence="1">The aspartyl protease (PR) mediates the proteolytic cleavages of the Gag and Gag-Pol polyproteins after assembly of the VLP.</text>
</comment>
<dbReference type="InterPro" id="IPR039537">
    <property type="entry name" value="Retrotran_Ty1/copia-like"/>
</dbReference>
<feature type="region of interest" description="Disordered" evidence="23">
    <location>
        <begin position="870"/>
        <end position="984"/>
    </location>
</feature>
<name>G4TQV9_SERID</name>
<feature type="compositionally biased region" description="Polar residues" evidence="23">
    <location>
        <begin position="1"/>
        <end position="20"/>
    </location>
</feature>
<evidence type="ECO:0000256" key="23">
    <source>
        <dbReference type="SAM" id="MobiDB-lite"/>
    </source>
</evidence>
<evidence type="ECO:0000256" key="17">
    <source>
        <dbReference type="ARBA" id="ARBA00022932"/>
    </source>
</evidence>
<keyword evidence="12" id="KW-0067">ATP-binding</keyword>
<evidence type="ECO:0000256" key="20">
    <source>
        <dbReference type="ARBA" id="ARBA00023268"/>
    </source>
</evidence>
<feature type="region of interest" description="Disordered" evidence="23">
    <location>
        <begin position="1"/>
        <end position="21"/>
    </location>
</feature>
<dbReference type="Pfam" id="PF25597">
    <property type="entry name" value="SH3_retrovirus"/>
    <property type="match status" value="1"/>
</dbReference>
<evidence type="ECO:0000313" key="25">
    <source>
        <dbReference type="EMBL" id="CCA73702.1"/>
    </source>
</evidence>
<dbReference type="GO" id="GO:0046872">
    <property type="term" value="F:metal ion binding"/>
    <property type="evidence" value="ECO:0007669"/>
    <property type="project" value="UniProtKB-KW"/>
</dbReference>
<dbReference type="Pfam" id="PF00665">
    <property type="entry name" value="rve"/>
    <property type="match status" value="1"/>
</dbReference>
<dbReference type="OrthoDB" id="3344688at2759"/>
<keyword evidence="8" id="KW-0547">Nucleotide-binding</keyword>
<keyword evidence="4" id="KW-0645">Protease</keyword>
<evidence type="ECO:0000256" key="13">
    <source>
        <dbReference type="ARBA" id="ARBA00022842"/>
    </source>
</evidence>
<keyword evidence="19" id="KW-0233">DNA recombination</keyword>
<dbReference type="InterPro" id="IPR001584">
    <property type="entry name" value="Integrase_cat-core"/>
</dbReference>
<organism evidence="25 26">
    <name type="scientific">Serendipita indica (strain DSM 11827)</name>
    <name type="common">Root endophyte fungus</name>
    <name type="synonym">Piriformospora indica</name>
    <dbReference type="NCBI Taxonomy" id="1109443"/>
    <lineage>
        <taxon>Eukaryota</taxon>
        <taxon>Fungi</taxon>
        <taxon>Dikarya</taxon>
        <taxon>Basidiomycota</taxon>
        <taxon>Agaricomycotina</taxon>
        <taxon>Agaricomycetes</taxon>
        <taxon>Sebacinales</taxon>
        <taxon>Serendipitaceae</taxon>
        <taxon>Serendipita</taxon>
    </lineage>
</organism>
<proteinExistence type="predicted"/>
<evidence type="ECO:0000256" key="21">
    <source>
        <dbReference type="ARBA" id="ARBA00048173"/>
    </source>
</evidence>
<accession>G4TQV9</accession>
<keyword evidence="11" id="KW-0378">Hydrolase</keyword>
<dbReference type="GO" id="GO:0006508">
    <property type="term" value="P:proteolysis"/>
    <property type="evidence" value="ECO:0007669"/>
    <property type="project" value="UniProtKB-KW"/>
</dbReference>
<dbReference type="eggNOG" id="KOG0017">
    <property type="taxonomic scope" value="Eukaryota"/>
</dbReference>
<comment type="catalytic activity">
    <reaction evidence="22">
        <text>DNA(n) + a 2'-deoxyribonucleoside 5'-triphosphate = DNA(n+1) + diphosphate</text>
        <dbReference type="Rhea" id="RHEA:22508"/>
        <dbReference type="Rhea" id="RHEA-COMP:17339"/>
        <dbReference type="Rhea" id="RHEA-COMP:17340"/>
        <dbReference type="ChEBI" id="CHEBI:33019"/>
        <dbReference type="ChEBI" id="CHEBI:61560"/>
        <dbReference type="ChEBI" id="CHEBI:173112"/>
        <dbReference type="EC" id="2.7.7.7"/>
    </reaction>
</comment>
<dbReference type="STRING" id="1109443.G4TQV9"/>
<evidence type="ECO:0000256" key="6">
    <source>
        <dbReference type="ARBA" id="ARBA00022722"/>
    </source>
</evidence>
<keyword evidence="2" id="KW-0815">Transposition</keyword>
<evidence type="ECO:0000256" key="5">
    <source>
        <dbReference type="ARBA" id="ARBA00022695"/>
    </source>
</evidence>
<feature type="region of interest" description="Disordered" evidence="23">
    <location>
        <begin position="251"/>
        <end position="270"/>
    </location>
</feature>
<dbReference type="EMBL" id="CAFZ01000246">
    <property type="protein sequence ID" value="CCA73702.1"/>
    <property type="molecule type" value="Genomic_DNA"/>
</dbReference>
<evidence type="ECO:0000256" key="2">
    <source>
        <dbReference type="ARBA" id="ARBA00022578"/>
    </source>
</evidence>
<dbReference type="CDD" id="cd09272">
    <property type="entry name" value="RNase_HI_RT_Ty1"/>
    <property type="match status" value="1"/>
</dbReference>
<comment type="catalytic activity">
    <reaction evidence="21">
        <text>DNA(n) + a 2'-deoxyribonucleoside 5'-triphosphate = DNA(n+1) + diphosphate</text>
        <dbReference type="Rhea" id="RHEA:22508"/>
        <dbReference type="Rhea" id="RHEA-COMP:17339"/>
        <dbReference type="Rhea" id="RHEA-COMP:17340"/>
        <dbReference type="ChEBI" id="CHEBI:33019"/>
        <dbReference type="ChEBI" id="CHEBI:61560"/>
        <dbReference type="ChEBI" id="CHEBI:173112"/>
        <dbReference type="EC" id="2.7.7.49"/>
    </reaction>
</comment>
<keyword evidence="15" id="KW-0229">DNA integration</keyword>
<keyword evidence="17" id="KW-0808">Transferase</keyword>
<evidence type="ECO:0000259" key="24">
    <source>
        <dbReference type="PROSITE" id="PS50994"/>
    </source>
</evidence>
<feature type="compositionally biased region" description="Basic and acidic residues" evidence="23">
    <location>
        <begin position="958"/>
        <end position="983"/>
    </location>
</feature>
<keyword evidence="20" id="KW-0511">Multifunctional enzyme</keyword>
<dbReference type="GO" id="GO:0005634">
    <property type="term" value="C:nucleus"/>
    <property type="evidence" value="ECO:0007669"/>
    <property type="project" value="UniProtKB-ARBA"/>
</dbReference>
<evidence type="ECO:0000256" key="12">
    <source>
        <dbReference type="ARBA" id="ARBA00022840"/>
    </source>
</evidence>
<evidence type="ECO:0000256" key="1">
    <source>
        <dbReference type="ARBA" id="ARBA00002180"/>
    </source>
</evidence>
<feature type="region of interest" description="Disordered" evidence="23">
    <location>
        <begin position="344"/>
        <end position="363"/>
    </location>
</feature>
<dbReference type="InterPro" id="IPR025724">
    <property type="entry name" value="GAG-pre-integrase_dom"/>
</dbReference>
<feature type="domain" description="Integrase catalytic" evidence="24">
    <location>
        <begin position="610"/>
        <end position="788"/>
    </location>
</feature>
<keyword evidence="10" id="KW-0255">Endonuclease</keyword>
<dbReference type="HOGENOM" id="CLU_001650_5_0_1"/>
<dbReference type="Pfam" id="PF22936">
    <property type="entry name" value="Pol_BBD"/>
    <property type="match status" value="1"/>
</dbReference>
<dbReference type="GO" id="GO:0004519">
    <property type="term" value="F:endonuclease activity"/>
    <property type="evidence" value="ECO:0007669"/>
    <property type="project" value="UniProtKB-KW"/>
</dbReference>
<evidence type="ECO:0000256" key="7">
    <source>
        <dbReference type="ARBA" id="ARBA00022723"/>
    </source>
</evidence>
<dbReference type="GO" id="GO:0003887">
    <property type="term" value="F:DNA-directed DNA polymerase activity"/>
    <property type="evidence" value="ECO:0007669"/>
    <property type="project" value="UniProtKB-KW"/>
</dbReference>
<keyword evidence="26" id="KW-1185">Reference proteome</keyword>
<evidence type="ECO:0000256" key="15">
    <source>
        <dbReference type="ARBA" id="ARBA00022908"/>
    </source>
</evidence>
<dbReference type="Proteomes" id="UP000007148">
    <property type="component" value="Unassembled WGS sequence"/>
</dbReference>
<keyword evidence="7" id="KW-0479">Metal-binding</keyword>
<protein>
    <recommendedName>
        <fullName evidence="24">Integrase catalytic domain-containing protein</fullName>
    </recommendedName>
</protein>
<dbReference type="GO" id="GO:0004190">
    <property type="term" value="F:aspartic-type endopeptidase activity"/>
    <property type="evidence" value="ECO:0007669"/>
    <property type="project" value="UniProtKB-KW"/>
</dbReference>
<evidence type="ECO:0000256" key="9">
    <source>
        <dbReference type="ARBA" id="ARBA00022750"/>
    </source>
</evidence>